<gene>
    <name evidence="1" type="ORF">MRB53_026336</name>
</gene>
<proteinExistence type="predicted"/>
<evidence type="ECO:0000313" key="1">
    <source>
        <dbReference type="EMBL" id="KAJ8633000.1"/>
    </source>
</evidence>
<dbReference type="EMBL" id="CM056816">
    <property type="protein sequence ID" value="KAJ8633000.1"/>
    <property type="molecule type" value="Genomic_DNA"/>
</dbReference>
<keyword evidence="2" id="KW-1185">Reference proteome</keyword>
<protein>
    <submittedName>
        <fullName evidence="1">Uncharacterized protein</fullName>
    </submittedName>
</protein>
<name>A0ACC2LHR9_PERAE</name>
<sequence>MSKRRKAPEVLHRAYGARARTLADTILSLMPPPPPSPAECRCKGRRCLGCSGAAASSFLLRDGDDSDYIRLLTESYAVLSDNAPLLAAFDPAQRRQQRNIVRYTIEMMKRNSSGTVNVLCSRYDEWTHFSPITDALCSSTWSRLLSRIGDDLMVHLLKYSSIFLPLASKNHLQVTGPPINESFCFSRTSKYKRLAAHSGFPKLAHAAHHFESGQQKRKVETEKKSKSDAAIPVSQPRSSFSIDKSAGPVMGDISSKPRKRVRLFSWQRRRKRMRMNFPDENVMNDFSTTNDGKENSNLGQYVGKPMTLIINDATTQTNTPRGKKLLSDVGGSLLRNVEAAVNDILPLEHSGGAYLEKVIFPTLGRSIDSGLTGVGLKVDELKEVANNDNFTVEPSFLSFGGNSDHECERSSNKKSCADSQIDLVPKALSLKFEKREITLIDSKKVTSHCFHCLILQAPQKHQIKRQSIFYNSGGSKLIFPRNRILPCF</sequence>
<comment type="caution">
    <text evidence="1">The sequence shown here is derived from an EMBL/GenBank/DDBJ whole genome shotgun (WGS) entry which is preliminary data.</text>
</comment>
<evidence type="ECO:0000313" key="2">
    <source>
        <dbReference type="Proteomes" id="UP001234297"/>
    </source>
</evidence>
<dbReference type="Proteomes" id="UP001234297">
    <property type="component" value="Chromosome 8"/>
</dbReference>
<accession>A0ACC2LHR9</accession>
<reference evidence="1 2" key="1">
    <citation type="journal article" date="2022" name="Hortic Res">
        <title>A haplotype resolved chromosomal level avocado genome allows analysis of novel avocado genes.</title>
        <authorList>
            <person name="Nath O."/>
            <person name="Fletcher S.J."/>
            <person name="Hayward A."/>
            <person name="Shaw L.M."/>
            <person name="Masouleh A.K."/>
            <person name="Furtado A."/>
            <person name="Henry R.J."/>
            <person name="Mitter N."/>
        </authorList>
    </citation>
    <scope>NUCLEOTIDE SEQUENCE [LARGE SCALE GENOMIC DNA]</scope>
    <source>
        <strain evidence="2">cv. Hass</strain>
    </source>
</reference>
<organism evidence="1 2">
    <name type="scientific">Persea americana</name>
    <name type="common">Avocado</name>
    <dbReference type="NCBI Taxonomy" id="3435"/>
    <lineage>
        <taxon>Eukaryota</taxon>
        <taxon>Viridiplantae</taxon>
        <taxon>Streptophyta</taxon>
        <taxon>Embryophyta</taxon>
        <taxon>Tracheophyta</taxon>
        <taxon>Spermatophyta</taxon>
        <taxon>Magnoliopsida</taxon>
        <taxon>Magnoliidae</taxon>
        <taxon>Laurales</taxon>
        <taxon>Lauraceae</taxon>
        <taxon>Persea</taxon>
    </lineage>
</organism>